<dbReference type="GO" id="GO:0008168">
    <property type="term" value="F:methyltransferase activity"/>
    <property type="evidence" value="ECO:0007669"/>
    <property type="project" value="UniProtKB-KW"/>
</dbReference>
<gene>
    <name evidence="7" type="ORF">SAMN02745133_00504</name>
</gene>
<dbReference type="InterPro" id="IPR000878">
    <property type="entry name" value="4pyrrol_Mease"/>
</dbReference>
<dbReference type="NCBIfam" id="TIGR01466">
    <property type="entry name" value="cobJ_cbiH"/>
    <property type="match status" value="1"/>
</dbReference>
<keyword evidence="2" id="KW-0169">Cobalamin biosynthesis</keyword>
<dbReference type="Gene3D" id="3.40.1010.10">
    <property type="entry name" value="Cobalt-precorrin-4 Transmethylase, Domain 1"/>
    <property type="match status" value="1"/>
</dbReference>
<proteinExistence type="predicted"/>
<dbReference type="OrthoDB" id="9772960at2"/>
<dbReference type="InterPro" id="IPR014777">
    <property type="entry name" value="4pyrrole_Mease_sub1"/>
</dbReference>
<dbReference type="GO" id="GO:0009236">
    <property type="term" value="P:cobalamin biosynthetic process"/>
    <property type="evidence" value="ECO:0007669"/>
    <property type="project" value="UniProtKB-UniPathway"/>
</dbReference>
<dbReference type="PANTHER" id="PTHR47036">
    <property type="entry name" value="COBALT-FACTOR III C(17)-METHYLTRANSFERASE-RELATED"/>
    <property type="match status" value="1"/>
</dbReference>
<evidence type="ECO:0000256" key="2">
    <source>
        <dbReference type="ARBA" id="ARBA00022573"/>
    </source>
</evidence>
<dbReference type="InterPro" id="IPR014776">
    <property type="entry name" value="4pyrrole_Mease_sub2"/>
</dbReference>
<feature type="domain" description="Tetrapyrrole methylase" evidence="6">
    <location>
        <begin position="2"/>
        <end position="202"/>
    </location>
</feature>
<keyword evidence="3 7" id="KW-0489">Methyltransferase</keyword>
<dbReference type="Gene3D" id="3.30.950.10">
    <property type="entry name" value="Methyltransferase, Cobalt-precorrin-4 Transmethylase, Domain 2"/>
    <property type="match status" value="1"/>
</dbReference>
<dbReference type="PANTHER" id="PTHR47036:SF1">
    <property type="entry name" value="COBALT-FACTOR III C(17)-METHYLTRANSFERASE-RELATED"/>
    <property type="match status" value="1"/>
</dbReference>
<dbReference type="RefSeq" id="WP_073235244.1">
    <property type="nucleotide sequence ID" value="NZ_FQUY01000002.1"/>
</dbReference>
<protein>
    <submittedName>
        <fullName evidence="7">Precorrin-3B C17-methyltransferase</fullName>
    </submittedName>
</protein>
<name>A0A1M4TXI5_9FIRM</name>
<organism evidence="7 8">
    <name type="scientific">Desulforamulus putei DSM 12395</name>
    <dbReference type="NCBI Taxonomy" id="1121429"/>
    <lineage>
        <taxon>Bacteria</taxon>
        <taxon>Bacillati</taxon>
        <taxon>Bacillota</taxon>
        <taxon>Clostridia</taxon>
        <taxon>Eubacteriales</taxon>
        <taxon>Peptococcaceae</taxon>
        <taxon>Desulforamulus</taxon>
    </lineage>
</organism>
<dbReference type="InterPro" id="IPR006363">
    <property type="entry name" value="Cbl_synth_CobJ/CibH_dom"/>
</dbReference>
<keyword evidence="5" id="KW-0949">S-adenosyl-L-methionine</keyword>
<dbReference type="Pfam" id="PF00590">
    <property type="entry name" value="TP_methylase"/>
    <property type="match status" value="1"/>
</dbReference>
<dbReference type="Proteomes" id="UP000184148">
    <property type="component" value="Unassembled WGS sequence"/>
</dbReference>
<dbReference type="AlphaFoldDB" id="A0A1M4TXI5"/>
<sequence length="236" mass="25173">MVVGLGPGNRDCFTPEALAAIKSAQVVVGYHTYLDLIPDLIQDKEKVATPMRGEVERARQAVELAAAGKTVAVVSSGDPGIYGMAGLIIEAAGGRVPVRVIPGITAASAAAASLGAPLMNDFAVISLSDLLTPWETMLKRLEAAAAGDFVIVLYNPRSHGRPDHIKTAREIMLKYKSPATPVGIVRQARRGQEQKTLTTLGDMLNHEIDMLTTVIIGNAQTRTEGDFMVTPRGYRL</sequence>
<dbReference type="UniPathway" id="UPA00148"/>
<dbReference type="STRING" id="1121429.SAMN02745133_00504"/>
<dbReference type="GO" id="GO:0032259">
    <property type="term" value="P:methylation"/>
    <property type="evidence" value="ECO:0007669"/>
    <property type="project" value="UniProtKB-KW"/>
</dbReference>
<evidence type="ECO:0000256" key="5">
    <source>
        <dbReference type="ARBA" id="ARBA00022691"/>
    </source>
</evidence>
<dbReference type="CDD" id="cd11646">
    <property type="entry name" value="Precorrin_3B_C17_MT"/>
    <property type="match status" value="1"/>
</dbReference>
<keyword evidence="8" id="KW-1185">Reference proteome</keyword>
<dbReference type="EMBL" id="FQUY01000002">
    <property type="protein sequence ID" value="SHE49191.1"/>
    <property type="molecule type" value="Genomic_DNA"/>
</dbReference>
<comment type="pathway">
    <text evidence="1">Cofactor biosynthesis; adenosylcobalamin biosynthesis.</text>
</comment>
<evidence type="ECO:0000256" key="4">
    <source>
        <dbReference type="ARBA" id="ARBA00022679"/>
    </source>
</evidence>
<evidence type="ECO:0000256" key="1">
    <source>
        <dbReference type="ARBA" id="ARBA00004953"/>
    </source>
</evidence>
<dbReference type="SUPFAM" id="SSF53790">
    <property type="entry name" value="Tetrapyrrole methylase"/>
    <property type="match status" value="1"/>
</dbReference>
<dbReference type="InterPro" id="IPR051810">
    <property type="entry name" value="Precorrin_MeTrfase"/>
</dbReference>
<dbReference type="InterPro" id="IPR035996">
    <property type="entry name" value="4pyrrol_Methylase_sf"/>
</dbReference>
<evidence type="ECO:0000256" key="3">
    <source>
        <dbReference type="ARBA" id="ARBA00022603"/>
    </source>
</evidence>
<evidence type="ECO:0000313" key="8">
    <source>
        <dbReference type="Proteomes" id="UP000184148"/>
    </source>
</evidence>
<evidence type="ECO:0000313" key="7">
    <source>
        <dbReference type="EMBL" id="SHE49191.1"/>
    </source>
</evidence>
<reference evidence="8" key="1">
    <citation type="submission" date="2016-11" db="EMBL/GenBank/DDBJ databases">
        <authorList>
            <person name="Varghese N."/>
            <person name="Submissions S."/>
        </authorList>
    </citation>
    <scope>NUCLEOTIDE SEQUENCE [LARGE SCALE GENOMIC DNA]</scope>
    <source>
        <strain evidence="8">DSM 12395</strain>
    </source>
</reference>
<keyword evidence="4 7" id="KW-0808">Transferase</keyword>
<accession>A0A1M4TXI5</accession>
<evidence type="ECO:0000259" key="6">
    <source>
        <dbReference type="Pfam" id="PF00590"/>
    </source>
</evidence>